<keyword evidence="4" id="KW-0540">Nuclease</keyword>
<evidence type="ECO:0000256" key="2">
    <source>
        <dbReference type="ARBA" id="ARBA00022679"/>
    </source>
</evidence>
<dbReference type="FunFam" id="3.10.10.10:FF:000007">
    <property type="entry name" value="Retrovirus-related Pol polyprotein from transposon 17.6-like Protein"/>
    <property type="match status" value="1"/>
</dbReference>
<dbReference type="GO" id="GO:0004519">
    <property type="term" value="F:endonuclease activity"/>
    <property type="evidence" value="ECO:0007669"/>
    <property type="project" value="UniProtKB-KW"/>
</dbReference>
<evidence type="ECO:0000313" key="9">
    <source>
        <dbReference type="EMBL" id="GMF19389.1"/>
    </source>
</evidence>
<evidence type="ECO:0000256" key="5">
    <source>
        <dbReference type="ARBA" id="ARBA00022759"/>
    </source>
</evidence>
<evidence type="ECO:0000256" key="1">
    <source>
        <dbReference type="ARBA" id="ARBA00022670"/>
    </source>
</evidence>
<keyword evidence="7" id="KW-0695">RNA-directed DNA polymerase</keyword>
<name>A0A9W6TU41_9STRA</name>
<reference evidence="9" key="1">
    <citation type="submission" date="2023-04" db="EMBL/GenBank/DDBJ databases">
        <title>Phytophthora fragariaefolia NBRC 109709.</title>
        <authorList>
            <person name="Ichikawa N."/>
            <person name="Sato H."/>
            <person name="Tonouchi N."/>
        </authorList>
    </citation>
    <scope>NUCLEOTIDE SEQUENCE</scope>
    <source>
        <strain evidence="9">NBRC 109709</strain>
    </source>
</reference>
<sequence length="293" mass="32765">MSHEAARLPNKKELGTWVPVDDDMQILAMSGELDARCVGDWIDELGDSKTSLDDKDEVQIGAEEPNVRLLVTKLLRVYRELTASTGDCPPAKALDIHHHIDTGDSAPIMLKRHRRERCMGFSSGAGTQERWGSAFLRRLPCAKQGDEEGCVPSFPRIDETLEAPGGALLFTTLDLRADYWQIRVAPDDRDKTAFTTKRGLYRFVRMPFGLTNAPSTFQRMLDGVLRELTWVTCLVYLDDIVVFIRGGIERYVVELANVFKRLAQAGLTPKLKKCMFAAASMEYVGHELSSDGV</sequence>
<dbReference type="EMBL" id="BSXT01000157">
    <property type="protein sequence ID" value="GMF19389.1"/>
    <property type="molecule type" value="Genomic_DNA"/>
</dbReference>
<evidence type="ECO:0000256" key="7">
    <source>
        <dbReference type="ARBA" id="ARBA00022918"/>
    </source>
</evidence>
<dbReference type="AlphaFoldDB" id="A0A9W6TU41"/>
<proteinExistence type="predicted"/>
<evidence type="ECO:0000259" key="8">
    <source>
        <dbReference type="Pfam" id="PF00078"/>
    </source>
</evidence>
<keyword evidence="2" id="KW-0808">Transferase</keyword>
<comment type="caution">
    <text evidence="9">The sequence shown here is derived from an EMBL/GenBank/DDBJ whole genome shotgun (WGS) entry which is preliminary data.</text>
</comment>
<dbReference type="GO" id="GO:0008233">
    <property type="term" value="F:peptidase activity"/>
    <property type="evidence" value="ECO:0007669"/>
    <property type="project" value="UniProtKB-KW"/>
</dbReference>
<dbReference type="InterPro" id="IPR053134">
    <property type="entry name" value="RNA-dir_DNA_polymerase"/>
</dbReference>
<dbReference type="SUPFAM" id="SSF56672">
    <property type="entry name" value="DNA/RNA polymerases"/>
    <property type="match status" value="1"/>
</dbReference>
<dbReference type="Gene3D" id="3.10.10.10">
    <property type="entry name" value="HIV Type 1 Reverse Transcriptase, subunit A, domain 1"/>
    <property type="match status" value="1"/>
</dbReference>
<dbReference type="PANTHER" id="PTHR24559:SF444">
    <property type="entry name" value="REVERSE TRANSCRIPTASE DOMAIN-CONTAINING PROTEIN"/>
    <property type="match status" value="1"/>
</dbReference>
<feature type="domain" description="Reverse transcriptase" evidence="8">
    <location>
        <begin position="152"/>
        <end position="288"/>
    </location>
</feature>
<dbReference type="InterPro" id="IPR043128">
    <property type="entry name" value="Rev_trsase/Diguanyl_cyclase"/>
</dbReference>
<keyword evidence="1" id="KW-0645">Protease</keyword>
<dbReference type="GO" id="GO:0006508">
    <property type="term" value="P:proteolysis"/>
    <property type="evidence" value="ECO:0007669"/>
    <property type="project" value="UniProtKB-KW"/>
</dbReference>
<protein>
    <submittedName>
        <fullName evidence="9">Unnamed protein product</fullName>
    </submittedName>
</protein>
<evidence type="ECO:0000256" key="6">
    <source>
        <dbReference type="ARBA" id="ARBA00022801"/>
    </source>
</evidence>
<accession>A0A9W6TU41</accession>
<dbReference type="Proteomes" id="UP001165121">
    <property type="component" value="Unassembled WGS sequence"/>
</dbReference>
<dbReference type="InterPro" id="IPR000477">
    <property type="entry name" value="RT_dom"/>
</dbReference>
<evidence type="ECO:0000256" key="4">
    <source>
        <dbReference type="ARBA" id="ARBA00022722"/>
    </source>
</evidence>
<dbReference type="Pfam" id="PF00078">
    <property type="entry name" value="RVT_1"/>
    <property type="match status" value="1"/>
</dbReference>
<dbReference type="PANTHER" id="PTHR24559">
    <property type="entry name" value="TRANSPOSON TY3-I GAG-POL POLYPROTEIN"/>
    <property type="match status" value="1"/>
</dbReference>
<dbReference type="OrthoDB" id="427924at2759"/>
<evidence type="ECO:0000313" key="10">
    <source>
        <dbReference type="Proteomes" id="UP001165121"/>
    </source>
</evidence>
<dbReference type="GO" id="GO:0003964">
    <property type="term" value="F:RNA-directed DNA polymerase activity"/>
    <property type="evidence" value="ECO:0007669"/>
    <property type="project" value="UniProtKB-KW"/>
</dbReference>
<keyword evidence="3" id="KW-0548">Nucleotidyltransferase</keyword>
<keyword evidence="5" id="KW-0255">Endonuclease</keyword>
<gene>
    <name evidence="9" type="ORF">Pfra01_000200600</name>
</gene>
<keyword evidence="6" id="KW-0378">Hydrolase</keyword>
<dbReference type="CDD" id="cd01647">
    <property type="entry name" value="RT_LTR"/>
    <property type="match status" value="1"/>
</dbReference>
<dbReference type="InterPro" id="IPR043502">
    <property type="entry name" value="DNA/RNA_pol_sf"/>
</dbReference>
<evidence type="ECO:0000256" key="3">
    <source>
        <dbReference type="ARBA" id="ARBA00022695"/>
    </source>
</evidence>
<organism evidence="9 10">
    <name type="scientific">Phytophthora fragariaefolia</name>
    <dbReference type="NCBI Taxonomy" id="1490495"/>
    <lineage>
        <taxon>Eukaryota</taxon>
        <taxon>Sar</taxon>
        <taxon>Stramenopiles</taxon>
        <taxon>Oomycota</taxon>
        <taxon>Peronosporomycetes</taxon>
        <taxon>Peronosporales</taxon>
        <taxon>Peronosporaceae</taxon>
        <taxon>Phytophthora</taxon>
    </lineage>
</organism>
<dbReference type="Gene3D" id="3.30.70.270">
    <property type="match status" value="1"/>
</dbReference>
<keyword evidence="10" id="KW-1185">Reference proteome</keyword>